<dbReference type="PANTHER" id="PTHR24361">
    <property type="entry name" value="MITOGEN-ACTIVATED KINASE KINASE KINASE"/>
    <property type="match status" value="1"/>
</dbReference>
<dbReference type="Proteomes" id="UP000887577">
    <property type="component" value="Unplaced"/>
</dbReference>
<dbReference type="SMART" id="SM00220">
    <property type="entry name" value="S_TKc"/>
    <property type="match status" value="1"/>
</dbReference>
<dbReference type="InterPro" id="IPR011009">
    <property type="entry name" value="Kinase-like_dom_sf"/>
</dbReference>
<proteinExistence type="predicted"/>
<accession>A0A914YZ30</accession>
<name>A0A914YZ30_9BILA</name>
<dbReference type="Pfam" id="PF00069">
    <property type="entry name" value="Pkinase"/>
    <property type="match status" value="1"/>
</dbReference>
<evidence type="ECO:0000313" key="3">
    <source>
        <dbReference type="WBParaSite" id="PSU_v2.g5364.t1"/>
    </source>
</evidence>
<organism evidence="2 3">
    <name type="scientific">Panagrolaimus superbus</name>
    <dbReference type="NCBI Taxonomy" id="310955"/>
    <lineage>
        <taxon>Eukaryota</taxon>
        <taxon>Metazoa</taxon>
        <taxon>Ecdysozoa</taxon>
        <taxon>Nematoda</taxon>
        <taxon>Chromadorea</taxon>
        <taxon>Rhabditida</taxon>
        <taxon>Tylenchina</taxon>
        <taxon>Panagrolaimomorpha</taxon>
        <taxon>Panagrolaimoidea</taxon>
        <taxon>Panagrolaimidae</taxon>
        <taxon>Panagrolaimus</taxon>
    </lineage>
</organism>
<dbReference type="GO" id="GO:0004674">
    <property type="term" value="F:protein serine/threonine kinase activity"/>
    <property type="evidence" value="ECO:0007669"/>
    <property type="project" value="TreeGrafter"/>
</dbReference>
<dbReference type="AlphaFoldDB" id="A0A914YZ30"/>
<protein>
    <submittedName>
        <fullName evidence="3">Protein kinase domain-containing protein</fullName>
    </submittedName>
</protein>
<dbReference type="SUPFAM" id="SSF56112">
    <property type="entry name" value="Protein kinase-like (PK-like)"/>
    <property type="match status" value="1"/>
</dbReference>
<feature type="domain" description="Protein kinase" evidence="1">
    <location>
        <begin position="53"/>
        <end position="311"/>
    </location>
</feature>
<dbReference type="PROSITE" id="PS50011">
    <property type="entry name" value="PROTEIN_KINASE_DOM"/>
    <property type="match status" value="1"/>
</dbReference>
<dbReference type="InterPro" id="IPR000719">
    <property type="entry name" value="Prot_kinase_dom"/>
</dbReference>
<dbReference type="GO" id="GO:0005524">
    <property type="term" value="F:ATP binding"/>
    <property type="evidence" value="ECO:0007669"/>
    <property type="project" value="InterPro"/>
</dbReference>
<keyword evidence="2" id="KW-1185">Reference proteome</keyword>
<evidence type="ECO:0000313" key="2">
    <source>
        <dbReference type="Proteomes" id="UP000887577"/>
    </source>
</evidence>
<sequence>MGKKDKRESYNGTILLYNCKTILTDQCDNSELNDYILDDYQFSDKNAEFYKGYHLNSITAKKDRGICYDADNLQNAITIAVMPFTLENINIISRELALMRSTNSEHLLRFHKFSHIGSNFIVEFPFFLRLSDLIEIVKKEKKDYEINGCIPEKSVIKIVAGILQGLSELHQMKIFHSKLNSKSIYLSVHNDAKIYIANFTDIKPRKCKIVEEDVPLENCMAPEQLDRTKRNTGKFLDNDFGGKAVISQITEKVDIWAVGMLIYEMPFPTIDEMYPLKYSQKLDSLLSCCVERNICKRPCAAELLENFNDLFKKFNSGKNLIFETVEDFRSILASFLPNRMEKLACHAADESSDAKLSIPLELMDAPERLKWKRFKKPKIDYQRSCSLSFGDSHLLVKVRKKSLILSRLNPFIYIQSSLPPHSNRAISYIQEAIFQLVKKKVFNKFQALLICSIISQLTEFNLLDEQNIAKEFVVSETYNIDQHNCMQKVLIPLQSMSTNEIICDSKTLHQCVLLEYVFPKIKNV</sequence>
<evidence type="ECO:0000259" key="1">
    <source>
        <dbReference type="PROSITE" id="PS50011"/>
    </source>
</evidence>
<dbReference type="GO" id="GO:0005737">
    <property type="term" value="C:cytoplasm"/>
    <property type="evidence" value="ECO:0007669"/>
    <property type="project" value="TreeGrafter"/>
</dbReference>
<dbReference type="WBParaSite" id="PSU_v2.g5364.t1">
    <property type="protein sequence ID" value="PSU_v2.g5364.t1"/>
    <property type="gene ID" value="PSU_v2.g5364"/>
</dbReference>
<dbReference type="InterPro" id="IPR053235">
    <property type="entry name" value="Ser_Thr_kinase"/>
</dbReference>
<dbReference type="Gene3D" id="1.10.510.10">
    <property type="entry name" value="Transferase(Phosphotransferase) domain 1"/>
    <property type="match status" value="1"/>
</dbReference>
<reference evidence="3" key="1">
    <citation type="submission" date="2022-11" db="UniProtKB">
        <authorList>
            <consortium name="WormBaseParasite"/>
        </authorList>
    </citation>
    <scope>IDENTIFICATION</scope>
</reference>